<evidence type="ECO:0000313" key="3">
    <source>
        <dbReference type="Proteomes" id="UP001499851"/>
    </source>
</evidence>
<dbReference type="InterPro" id="IPR051784">
    <property type="entry name" value="Nod_factor_ABC_transporter"/>
</dbReference>
<feature type="transmembrane region" description="Helical" evidence="1">
    <location>
        <begin position="147"/>
        <end position="175"/>
    </location>
</feature>
<organism evidence="2 3">
    <name type="scientific">Glycomyces endophyticus</name>
    <dbReference type="NCBI Taxonomy" id="480996"/>
    <lineage>
        <taxon>Bacteria</taxon>
        <taxon>Bacillati</taxon>
        <taxon>Actinomycetota</taxon>
        <taxon>Actinomycetes</taxon>
        <taxon>Glycomycetales</taxon>
        <taxon>Glycomycetaceae</taxon>
        <taxon>Glycomyces</taxon>
    </lineage>
</organism>
<keyword evidence="3" id="KW-1185">Reference proteome</keyword>
<dbReference type="PANTHER" id="PTHR43229">
    <property type="entry name" value="NODULATION PROTEIN J"/>
    <property type="match status" value="1"/>
</dbReference>
<accession>A0ABN2FVH1</accession>
<protein>
    <recommendedName>
        <fullName evidence="4">ABC transporter permease</fullName>
    </recommendedName>
</protein>
<keyword evidence="1" id="KW-1133">Transmembrane helix</keyword>
<name>A0ABN2FVH1_9ACTN</name>
<evidence type="ECO:0000313" key="2">
    <source>
        <dbReference type="EMBL" id="GAA1659782.1"/>
    </source>
</evidence>
<keyword evidence="1" id="KW-0812">Transmembrane</keyword>
<evidence type="ECO:0008006" key="4">
    <source>
        <dbReference type="Google" id="ProtNLM"/>
    </source>
</evidence>
<keyword evidence="1" id="KW-0472">Membrane</keyword>
<feature type="transmembrane region" description="Helical" evidence="1">
    <location>
        <begin position="242"/>
        <end position="261"/>
    </location>
</feature>
<dbReference type="EMBL" id="BAAAQF010000001">
    <property type="protein sequence ID" value="GAA1659782.1"/>
    <property type="molecule type" value="Genomic_DNA"/>
</dbReference>
<comment type="caution">
    <text evidence="2">The sequence shown here is derived from an EMBL/GenBank/DDBJ whole genome shotgun (WGS) entry which is preliminary data.</text>
</comment>
<dbReference type="Proteomes" id="UP001499851">
    <property type="component" value="Unassembled WGS sequence"/>
</dbReference>
<dbReference type="PANTHER" id="PTHR43229:SF6">
    <property type="entry name" value="ABC-TYPE MULTIDRUG TRANSPORT SYSTEM, PERMEASE COMPONENT"/>
    <property type="match status" value="1"/>
</dbReference>
<feature type="transmembrane region" description="Helical" evidence="1">
    <location>
        <begin position="187"/>
        <end position="209"/>
    </location>
</feature>
<sequence>MTTMLSVPALASTGWGDAFANEVAKGLRDLRNGWRAVLAEMITFPVFYLLIVMFMGRGRLLDDLLVPVMIGLVGLAFIHEQVNRVFWGYLGDLQSGVLEQTYLTPLPSAAIVLGRQVAAVLGALPVVGAILATGCIAVAVTGGTVPFAWSVLVPAAAIAIGTCGLALVLCGLTLVYKRIESITQASVALYAIAGGTLVPLSELPAWAAAASRALIPVAPGIEAAQAILLDGATLTDLGTGWGLGWILLQPLLLGALGVLVFHRLERTAKARGTLGRY</sequence>
<gene>
    <name evidence="2" type="ORF">GCM10009830_00930</name>
</gene>
<feature type="transmembrane region" description="Helical" evidence="1">
    <location>
        <begin position="36"/>
        <end position="55"/>
    </location>
</feature>
<reference evidence="2 3" key="1">
    <citation type="journal article" date="2019" name="Int. J. Syst. Evol. Microbiol.">
        <title>The Global Catalogue of Microorganisms (GCM) 10K type strain sequencing project: providing services to taxonomists for standard genome sequencing and annotation.</title>
        <authorList>
            <consortium name="The Broad Institute Genomics Platform"/>
            <consortium name="The Broad Institute Genome Sequencing Center for Infectious Disease"/>
            <person name="Wu L."/>
            <person name="Ma J."/>
        </authorList>
    </citation>
    <scope>NUCLEOTIDE SEQUENCE [LARGE SCALE GENOMIC DNA]</scope>
    <source>
        <strain evidence="2 3">JCM 16001</strain>
    </source>
</reference>
<evidence type="ECO:0000256" key="1">
    <source>
        <dbReference type="SAM" id="Phobius"/>
    </source>
</evidence>
<feature type="transmembrane region" description="Helical" evidence="1">
    <location>
        <begin position="117"/>
        <end position="141"/>
    </location>
</feature>
<proteinExistence type="predicted"/>